<feature type="domain" description="Cell wall protein YJL171C/Tos1 N-terminal" evidence="11">
    <location>
        <begin position="34"/>
        <end position="96"/>
    </location>
</feature>
<evidence type="ECO:0000259" key="11">
    <source>
        <dbReference type="Pfam" id="PF10290"/>
    </source>
</evidence>
<sequence>MKRILAAALLLAVATAQDNACEDDGGNFYCQLVNAITYTSVGGSGTYQKITDMDSTSGSCASSPYDYAGSIAPLDEEVSWHVRGPTILKQFAAYTPDAPTVKKSKRNQHVRRHAQGSGSNHKHHGDRIQERQVGATVTATIEGIVQTWINEYDGLPTETTSTAEADYPSGTGFPANMFNSTDPSNITVTGNGWGRNAFYNADNQTSEGLVFLNHFGGSGSGVFDYSFGNSLSYAGADGNCGASGPETLARTTLPSSAEVVLMSDQQCEDDSCGYVRPGTVAHHGWDGTRKAFFFEFQMPDSGETTNNIYDPVNMPAIWMLNAQIPRTLQYGNEDCSCWGSGCGEFDMFEVLSPGSTKAKSTLHGNKAGGDSNYFDRPLDKTIKVGMVMYDDNIHIKVLDDDMEFPSMMDEETINEILQSTIEASMMVSLFSLAESAAG</sequence>
<accession>A0AAV9PGW0</accession>
<reference evidence="12 13" key="1">
    <citation type="submission" date="2023-08" db="EMBL/GenBank/DDBJ databases">
        <title>Black Yeasts Isolated from many extreme environments.</title>
        <authorList>
            <person name="Coleine C."/>
            <person name="Stajich J.E."/>
            <person name="Selbmann L."/>
        </authorList>
    </citation>
    <scope>NUCLEOTIDE SEQUENCE [LARGE SCALE GENOMIC DNA]</scope>
    <source>
        <strain evidence="12 13">CCFEE 5935</strain>
    </source>
</reference>
<keyword evidence="4 9" id="KW-0732">Signal</keyword>
<dbReference type="Pfam" id="PF10287">
    <property type="entry name" value="YJL171C_Tos1_C"/>
    <property type="match status" value="1"/>
</dbReference>
<feature type="domain" description="Cell wall protein YJL171C/Tos1 C-terminal" evidence="10">
    <location>
        <begin position="192"/>
        <end position="415"/>
    </location>
</feature>
<evidence type="ECO:0000256" key="2">
    <source>
        <dbReference type="ARBA" id="ARBA00006055"/>
    </source>
</evidence>
<organism evidence="12 13">
    <name type="scientific">Saxophila tyrrhenica</name>
    <dbReference type="NCBI Taxonomy" id="1690608"/>
    <lineage>
        <taxon>Eukaryota</taxon>
        <taxon>Fungi</taxon>
        <taxon>Dikarya</taxon>
        <taxon>Ascomycota</taxon>
        <taxon>Pezizomycotina</taxon>
        <taxon>Dothideomycetes</taxon>
        <taxon>Dothideomycetidae</taxon>
        <taxon>Mycosphaerellales</taxon>
        <taxon>Extremaceae</taxon>
        <taxon>Saxophila</taxon>
    </lineage>
</organism>
<name>A0AAV9PGW0_9PEZI</name>
<feature type="chain" id="PRO_5043844044" description="glucan endo-1,3-beta-D-glucosidase" evidence="9">
    <location>
        <begin position="17"/>
        <end position="438"/>
    </location>
</feature>
<evidence type="ECO:0000259" key="10">
    <source>
        <dbReference type="Pfam" id="PF10287"/>
    </source>
</evidence>
<evidence type="ECO:0000256" key="3">
    <source>
        <dbReference type="ARBA" id="ARBA00012780"/>
    </source>
</evidence>
<evidence type="ECO:0000256" key="5">
    <source>
        <dbReference type="ARBA" id="ARBA00022801"/>
    </source>
</evidence>
<comment type="caution">
    <text evidence="12">The sequence shown here is derived from an EMBL/GenBank/DDBJ whole genome shotgun (WGS) entry which is preliminary data.</text>
</comment>
<dbReference type="Proteomes" id="UP001337655">
    <property type="component" value="Unassembled WGS sequence"/>
</dbReference>
<keyword evidence="7" id="KW-0961">Cell wall biogenesis/degradation</keyword>
<dbReference type="PANTHER" id="PTHR31737:SF2">
    <property type="entry name" value="PROTEIN TOS1"/>
    <property type="match status" value="1"/>
</dbReference>
<comment type="similarity">
    <text evidence="2">Belongs to the PGA52 family.</text>
</comment>
<feature type="compositionally biased region" description="Basic residues" evidence="8">
    <location>
        <begin position="102"/>
        <end position="125"/>
    </location>
</feature>
<dbReference type="Pfam" id="PF10290">
    <property type="entry name" value="YJL171C_Tos1_N"/>
    <property type="match status" value="1"/>
</dbReference>
<dbReference type="AlphaFoldDB" id="A0AAV9PGW0"/>
<dbReference type="EC" id="3.2.1.39" evidence="3"/>
<dbReference type="GO" id="GO:0071555">
    <property type="term" value="P:cell wall organization"/>
    <property type="evidence" value="ECO:0007669"/>
    <property type="project" value="UniProtKB-KW"/>
</dbReference>
<proteinExistence type="inferred from homology"/>
<feature type="region of interest" description="Disordered" evidence="8">
    <location>
        <begin position="101"/>
        <end position="130"/>
    </location>
</feature>
<dbReference type="InterPro" id="IPR018807">
    <property type="entry name" value="YJL171C/Tos1_N"/>
</dbReference>
<dbReference type="InterPro" id="IPR018805">
    <property type="entry name" value="YJL171C/Tos1_C"/>
</dbReference>
<comment type="catalytic activity">
    <reaction evidence="1">
        <text>Hydrolysis of (1-&gt;3)-beta-D-glucosidic linkages in (1-&gt;3)-beta-D-glucans.</text>
        <dbReference type="EC" id="3.2.1.39"/>
    </reaction>
</comment>
<dbReference type="RefSeq" id="XP_064660862.1">
    <property type="nucleotide sequence ID" value="XM_064800911.1"/>
</dbReference>
<dbReference type="GO" id="GO:0042973">
    <property type="term" value="F:glucan endo-1,3-beta-D-glucosidase activity"/>
    <property type="evidence" value="ECO:0007669"/>
    <property type="project" value="UniProtKB-EC"/>
</dbReference>
<keyword evidence="6" id="KW-0326">Glycosidase</keyword>
<evidence type="ECO:0000256" key="8">
    <source>
        <dbReference type="SAM" id="MobiDB-lite"/>
    </source>
</evidence>
<evidence type="ECO:0000256" key="4">
    <source>
        <dbReference type="ARBA" id="ARBA00022729"/>
    </source>
</evidence>
<dbReference type="PANTHER" id="PTHR31737">
    <property type="entry name" value="PROTEIN TOS1"/>
    <property type="match status" value="1"/>
</dbReference>
<dbReference type="GO" id="GO:0009277">
    <property type="term" value="C:fungal-type cell wall"/>
    <property type="evidence" value="ECO:0007669"/>
    <property type="project" value="TreeGrafter"/>
</dbReference>
<protein>
    <recommendedName>
        <fullName evidence="3">glucan endo-1,3-beta-D-glucosidase</fullName>
        <ecNumber evidence="3">3.2.1.39</ecNumber>
    </recommendedName>
</protein>
<evidence type="ECO:0000256" key="6">
    <source>
        <dbReference type="ARBA" id="ARBA00023295"/>
    </source>
</evidence>
<gene>
    <name evidence="12" type="primary">TOS1</name>
    <name evidence="12" type="ORF">LTR77_003655</name>
</gene>
<evidence type="ECO:0000256" key="1">
    <source>
        <dbReference type="ARBA" id="ARBA00000382"/>
    </source>
</evidence>
<keyword evidence="13" id="KW-1185">Reference proteome</keyword>
<evidence type="ECO:0000313" key="13">
    <source>
        <dbReference type="Proteomes" id="UP001337655"/>
    </source>
</evidence>
<evidence type="ECO:0000256" key="7">
    <source>
        <dbReference type="ARBA" id="ARBA00023316"/>
    </source>
</evidence>
<feature type="signal peptide" evidence="9">
    <location>
        <begin position="1"/>
        <end position="16"/>
    </location>
</feature>
<keyword evidence="5" id="KW-0378">Hydrolase</keyword>
<evidence type="ECO:0000313" key="12">
    <source>
        <dbReference type="EMBL" id="KAK5172018.1"/>
    </source>
</evidence>
<evidence type="ECO:0000256" key="9">
    <source>
        <dbReference type="SAM" id="SignalP"/>
    </source>
</evidence>
<dbReference type="GeneID" id="89925001"/>
<dbReference type="EMBL" id="JAVRRT010000005">
    <property type="protein sequence ID" value="KAK5172018.1"/>
    <property type="molecule type" value="Genomic_DNA"/>
</dbReference>